<sequence length="104" mass="12361">MKERNGAAAVLPESFRPFFWDVRFEEIDLNAHKTFVIERLMNEGDHRALLWLLRTFTADELRAVVVRSRRLTKKTARFWQVYFGLDEVDMRCFGTSSTEPEFPF</sequence>
<feature type="domain" description="DUF6922" evidence="1">
    <location>
        <begin position="16"/>
        <end position="65"/>
    </location>
</feature>
<comment type="caution">
    <text evidence="2">The sequence shown here is derived from an EMBL/GenBank/DDBJ whole genome shotgun (WGS) entry which is preliminary data.</text>
</comment>
<dbReference type="AlphaFoldDB" id="A0A2A6DYA2"/>
<evidence type="ECO:0000313" key="3">
    <source>
        <dbReference type="Proteomes" id="UP000243688"/>
    </source>
</evidence>
<dbReference type="EMBL" id="MOXJ01000028">
    <property type="protein sequence ID" value="PDO09771.1"/>
    <property type="molecule type" value="Genomic_DNA"/>
</dbReference>
<name>A0A2A6DYA2_9BACL</name>
<dbReference type="Proteomes" id="UP000243688">
    <property type="component" value="Unassembled WGS sequence"/>
</dbReference>
<dbReference type="InterPro" id="IPR053830">
    <property type="entry name" value="DUF6922"/>
</dbReference>
<reference evidence="2 3" key="1">
    <citation type="submission" date="2016-12" db="EMBL/GenBank/DDBJ databases">
        <title>Candidatus Reconcilibacillus cellulovorans genome.</title>
        <authorList>
            <person name="Kolinko S."/>
            <person name="Wu Y.-W."/>
            <person name="Tachea F."/>
            <person name="Denzel E."/>
            <person name="Hiras J."/>
            <person name="Baecker N."/>
            <person name="Chan L.J."/>
            <person name="Eichorst S.A."/>
            <person name="Frey D."/>
            <person name="Adams P.D."/>
            <person name="Pray T."/>
            <person name="Tanjore D."/>
            <person name="Petzold C.J."/>
            <person name="Gladden J.M."/>
            <person name="Simmons B.A."/>
            <person name="Singer S.W."/>
        </authorList>
    </citation>
    <scope>NUCLEOTIDE SEQUENCE [LARGE SCALE GENOMIC DNA]</scope>
    <source>
        <strain evidence="2">JTherm</strain>
    </source>
</reference>
<organism evidence="2 3">
    <name type="scientific">Candidatus Reconcilbacillus cellulovorans</name>
    <dbReference type="NCBI Taxonomy" id="1906605"/>
    <lineage>
        <taxon>Bacteria</taxon>
        <taxon>Bacillati</taxon>
        <taxon>Bacillota</taxon>
        <taxon>Bacilli</taxon>
        <taxon>Bacillales</taxon>
        <taxon>Paenibacillaceae</taxon>
        <taxon>Candidatus Reconcilbacillus</taxon>
    </lineage>
</organism>
<dbReference type="Pfam" id="PF21956">
    <property type="entry name" value="DUF6922"/>
    <property type="match status" value="1"/>
</dbReference>
<proteinExistence type="predicted"/>
<evidence type="ECO:0000313" key="2">
    <source>
        <dbReference type="EMBL" id="PDO09771.1"/>
    </source>
</evidence>
<gene>
    <name evidence="2" type="ORF">BLM47_10835</name>
</gene>
<evidence type="ECO:0000259" key="1">
    <source>
        <dbReference type="Pfam" id="PF21956"/>
    </source>
</evidence>
<protein>
    <recommendedName>
        <fullName evidence="1">DUF6922 domain-containing protein</fullName>
    </recommendedName>
</protein>
<accession>A0A2A6DYA2</accession>